<feature type="domain" description="B box-type" evidence="4">
    <location>
        <begin position="60"/>
        <end position="100"/>
    </location>
</feature>
<dbReference type="GO" id="GO:0061630">
    <property type="term" value="F:ubiquitin protein ligase activity"/>
    <property type="evidence" value="ECO:0007669"/>
    <property type="project" value="TreeGrafter"/>
</dbReference>
<dbReference type="EC" id="2.4.2.30" evidence="6"/>
<feature type="coiled-coil region" evidence="2">
    <location>
        <begin position="269"/>
        <end position="325"/>
    </location>
</feature>
<dbReference type="OrthoDB" id="5800423at2759"/>
<dbReference type="PROSITE" id="PS50119">
    <property type="entry name" value="ZF_BBOX"/>
    <property type="match status" value="2"/>
</dbReference>
<protein>
    <submittedName>
        <fullName evidence="6">PARP10_14_15</fullName>
        <ecNumber evidence="6">2.4.2.30</ecNumber>
    </submittedName>
</protein>
<keyword evidence="1" id="KW-0863">Zinc-finger</keyword>
<dbReference type="AlphaFoldDB" id="A0A6J8CI07"/>
<keyword evidence="7" id="KW-1185">Reference proteome</keyword>
<evidence type="ECO:0000313" key="6">
    <source>
        <dbReference type="EMBL" id="CAC5395705.1"/>
    </source>
</evidence>
<feature type="domain" description="B box-type" evidence="4">
    <location>
        <begin position="4"/>
        <end position="51"/>
    </location>
</feature>
<dbReference type="InterPro" id="IPR043472">
    <property type="entry name" value="Macro_dom-like"/>
</dbReference>
<dbReference type="Pfam" id="PF00643">
    <property type="entry name" value="zf-B_box"/>
    <property type="match status" value="2"/>
</dbReference>
<evidence type="ECO:0000259" key="4">
    <source>
        <dbReference type="PROSITE" id="PS50119"/>
    </source>
</evidence>
<evidence type="ECO:0000313" key="7">
    <source>
        <dbReference type="Proteomes" id="UP000507470"/>
    </source>
</evidence>
<dbReference type="PANTHER" id="PTHR25462:SF291">
    <property type="entry name" value="E3 UBIQUITIN-PROTEIN LIGASE TRIM45"/>
    <property type="match status" value="1"/>
</dbReference>
<dbReference type="GO" id="GO:0003950">
    <property type="term" value="F:NAD+ poly-ADP-ribosyltransferase activity"/>
    <property type="evidence" value="ECO:0007669"/>
    <property type="project" value="UniProtKB-EC"/>
</dbReference>
<evidence type="ECO:0000256" key="3">
    <source>
        <dbReference type="SAM" id="MobiDB-lite"/>
    </source>
</evidence>
<keyword evidence="6" id="KW-0328">Glycosyltransferase</keyword>
<keyword evidence="2" id="KW-0175">Coiled coil</keyword>
<dbReference type="SMART" id="SM00506">
    <property type="entry name" value="A1pp"/>
    <property type="match status" value="1"/>
</dbReference>
<dbReference type="SMART" id="SM00336">
    <property type="entry name" value="BBOX"/>
    <property type="match status" value="2"/>
</dbReference>
<dbReference type="EMBL" id="CACVKT020005562">
    <property type="protein sequence ID" value="CAC5395705.1"/>
    <property type="molecule type" value="Genomic_DNA"/>
</dbReference>
<dbReference type="PANTHER" id="PTHR25462">
    <property type="entry name" value="BONUS, ISOFORM C-RELATED"/>
    <property type="match status" value="1"/>
</dbReference>
<dbReference type="InterPro" id="IPR002589">
    <property type="entry name" value="Macro_dom"/>
</dbReference>
<feature type="compositionally biased region" description="Basic and acidic residues" evidence="3">
    <location>
        <begin position="371"/>
        <end position="397"/>
    </location>
</feature>
<name>A0A6J8CI07_MYTCO</name>
<sequence length="712" mass="81680">MAQIPAIKCGFCNHAIADLYCADCHEIVCVECRQNVHDKVPFFQDHKVANIQKEENRVFKPHPVCETHKNQFLYYCSKCECLTCAECMTSNHNEHKTEKIKTVADTCRQTVIQYMEKIKTKVEIVQKNLETIDTEHSAQIKSDCESYVSKVTITSGELHEIIDRYKQIHTTTASDFKDNENQDLHNKRAFFKRRHDEIADRLLKFENLLQETNDSIFLTEWKALQTDVQITDEEIDDPLACPRQLELFNQSNFTRSVIEEIDEKFKMRLKEKEQTVVRLTGNIDALKNELKEKQQQIDNQSKETVDNAKKITTEFENEIKCLEAELTTSAQAKYEAERRLEKVMDQYGREREVNSLKQNIILKLKENLETERNKRDMKPNLQNEGRKSQKQHEKNSEEPSYQDVAVFNGNCLIFLGRFDYRNGILMRYLHSTEKEADLQSEFKSKMYFIRSLASVDIRCQSVISDDILYEIQQTLSDFTGIYFVRSKDKYVLSLYASKYETLAEVKHKTEEVLGLQQHSKGRRNRVFITDTDFKTTTTKQTSASGQLQESIVKRPTDFTRPLSASSVPTIEMTFKTTQGIILKVNQGNILSIDVDCIVNAANEKLCHGGGIACAIAAAAGNDFQKESDDYIQQNGPIKEGSCCTTSPGKLKYKCVIHTVGPKWHSYNDKAECCRILRKSVECCFFEAELNGMSSLATSSISAGNLCNNTGHF</sequence>
<keyword evidence="6" id="KW-0808">Transferase</keyword>
<feature type="domain" description="Macro" evidence="5">
    <location>
        <begin position="569"/>
        <end position="712"/>
    </location>
</feature>
<accession>A0A6J8CI07</accession>
<dbReference type="Gene3D" id="3.40.220.10">
    <property type="entry name" value="Leucine Aminopeptidase, subunit E, domain 1"/>
    <property type="match status" value="1"/>
</dbReference>
<evidence type="ECO:0000256" key="2">
    <source>
        <dbReference type="SAM" id="Coils"/>
    </source>
</evidence>
<reference evidence="6 7" key="1">
    <citation type="submission" date="2020-06" db="EMBL/GenBank/DDBJ databases">
        <authorList>
            <person name="Li R."/>
            <person name="Bekaert M."/>
        </authorList>
    </citation>
    <scope>NUCLEOTIDE SEQUENCE [LARGE SCALE GENOMIC DNA]</scope>
    <source>
        <strain evidence="7">wild</strain>
    </source>
</reference>
<keyword evidence="1" id="KW-0862">Zinc</keyword>
<proteinExistence type="predicted"/>
<gene>
    <name evidence="6" type="ORF">MCOR_30343</name>
</gene>
<evidence type="ECO:0000256" key="1">
    <source>
        <dbReference type="PROSITE-ProRule" id="PRU00024"/>
    </source>
</evidence>
<dbReference type="SUPFAM" id="SSF52949">
    <property type="entry name" value="Macro domain-like"/>
    <property type="match status" value="1"/>
</dbReference>
<evidence type="ECO:0000259" key="5">
    <source>
        <dbReference type="PROSITE" id="PS51154"/>
    </source>
</evidence>
<keyword evidence="1" id="KW-0479">Metal-binding</keyword>
<dbReference type="CDD" id="cd19757">
    <property type="entry name" value="Bbox1"/>
    <property type="match status" value="1"/>
</dbReference>
<dbReference type="GO" id="GO:0008270">
    <property type="term" value="F:zinc ion binding"/>
    <property type="evidence" value="ECO:0007669"/>
    <property type="project" value="UniProtKB-KW"/>
</dbReference>
<feature type="region of interest" description="Disordered" evidence="3">
    <location>
        <begin position="371"/>
        <end position="399"/>
    </location>
</feature>
<dbReference type="Pfam" id="PF01661">
    <property type="entry name" value="Macro"/>
    <property type="match status" value="1"/>
</dbReference>
<organism evidence="6 7">
    <name type="scientific">Mytilus coruscus</name>
    <name type="common">Sea mussel</name>
    <dbReference type="NCBI Taxonomy" id="42192"/>
    <lineage>
        <taxon>Eukaryota</taxon>
        <taxon>Metazoa</taxon>
        <taxon>Spiralia</taxon>
        <taxon>Lophotrochozoa</taxon>
        <taxon>Mollusca</taxon>
        <taxon>Bivalvia</taxon>
        <taxon>Autobranchia</taxon>
        <taxon>Pteriomorphia</taxon>
        <taxon>Mytilida</taxon>
        <taxon>Mytiloidea</taxon>
        <taxon>Mytilidae</taxon>
        <taxon>Mytilinae</taxon>
        <taxon>Mytilus</taxon>
    </lineage>
</organism>
<dbReference type="SUPFAM" id="SSF57845">
    <property type="entry name" value="B-box zinc-binding domain"/>
    <property type="match status" value="1"/>
</dbReference>
<dbReference type="Proteomes" id="UP000507470">
    <property type="component" value="Unassembled WGS sequence"/>
</dbReference>
<dbReference type="Gene3D" id="3.30.160.60">
    <property type="entry name" value="Classic Zinc Finger"/>
    <property type="match status" value="1"/>
</dbReference>
<dbReference type="InterPro" id="IPR000315">
    <property type="entry name" value="Znf_B-box"/>
</dbReference>
<dbReference type="InterPro" id="IPR047153">
    <property type="entry name" value="TRIM45/56/19-like"/>
</dbReference>
<dbReference type="PROSITE" id="PS51154">
    <property type="entry name" value="MACRO"/>
    <property type="match status" value="1"/>
</dbReference>